<evidence type="ECO:0000313" key="3">
    <source>
        <dbReference type="EMBL" id="NRN66981.1"/>
    </source>
</evidence>
<gene>
    <name evidence="3" type="ORF">GC106_42140</name>
</gene>
<organism evidence="3 4">
    <name type="scientific">Kibdelosporangium persicum</name>
    <dbReference type="NCBI Taxonomy" id="2698649"/>
    <lineage>
        <taxon>Bacteria</taxon>
        <taxon>Bacillati</taxon>
        <taxon>Actinomycetota</taxon>
        <taxon>Actinomycetes</taxon>
        <taxon>Pseudonocardiales</taxon>
        <taxon>Pseudonocardiaceae</taxon>
        <taxon>Kibdelosporangium</taxon>
    </lineage>
</organism>
<name>A0ABX2F6K3_9PSEU</name>
<evidence type="ECO:0000256" key="2">
    <source>
        <dbReference type="SAM" id="SignalP"/>
    </source>
</evidence>
<proteinExistence type="predicted"/>
<evidence type="ECO:0000313" key="4">
    <source>
        <dbReference type="Proteomes" id="UP000763557"/>
    </source>
</evidence>
<keyword evidence="4" id="KW-1185">Reference proteome</keyword>
<protein>
    <submittedName>
        <fullName evidence="3">Secreted repeat protein with Y-X4-D motif</fullName>
    </submittedName>
</protein>
<sequence>MMRKHVVSFAALMTAGVALLSACGGEVSGAPVPSASVVTGEETAGPDGLRLTSGTAKVNNATPGTGDWAKGGDGTPDTAAKDVAERWVELRATRAGELGTVLVNGAGLTLYRFDKDSNKPPKSTCDGDCAVTWPPLTLAAKGRIFVSGVKKSAVGVVKRADGRLQVTVDGWPVYRFAKDKKPGDVLGQGVGGTWFAVRPDGGKAGGGTTPPPADNGSAAPKAQSAILFDDADFSDSGASQGVAGPGCQDLARPDVTSSIVTGGGSVKLWSEKECKGTAKVITGDVRDLADVGFDDTVASIFFG</sequence>
<dbReference type="Pfam" id="PF03640">
    <property type="entry name" value="Lipoprotein_15"/>
    <property type="match status" value="2"/>
</dbReference>
<dbReference type="EMBL" id="JAAATY010000012">
    <property type="protein sequence ID" value="NRN66981.1"/>
    <property type="molecule type" value="Genomic_DNA"/>
</dbReference>
<dbReference type="PANTHER" id="PTHR39335">
    <property type="entry name" value="BLL4220 PROTEIN"/>
    <property type="match status" value="1"/>
</dbReference>
<feature type="region of interest" description="Disordered" evidence="1">
    <location>
        <begin position="199"/>
        <end position="219"/>
    </location>
</feature>
<evidence type="ECO:0000256" key="1">
    <source>
        <dbReference type="SAM" id="MobiDB-lite"/>
    </source>
</evidence>
<feature type="region of interest" description="Disordered" evidence="1">
    <location>
        <begin position="38"/>
        <end position="79"/>
    </location>
</feature>
<feature type="chain" id="PRO_5047151098" evidence="2">
    <location>
        <begin position="21"/>
        <end position="303"/>
    </location>
</feature>
<dbReference type="Gene3D" id="2.60.20.10">
    <property type="entry name" value="Crystallins"/>
    <property type="match status" value="1"/>
</dbReference>
<comment type="caution">
    <text evidence="3">The sequence shown here is derived from an EMBL/GenBank/DDBJ whole genome shotgun (WGS) entry which is preliminary data.</text>
</comment>
<feature type="compositionally biased region" description="Polar residues" evidence="1">
    <location>
        <begin position="52"/>
        <end position="63"/>
    </location>
</feature>
<feature type="signal peptide" evidence="2">
    <location>
        <begin position="1"/>
        <end position="20"/>
    </location>
</feature>
<accession>A0ABX2F6K3</accession>
<keyword evidence="2" id="KW-0732">Signal</keyword>
<dbReference type="InterPro" id="IPR005297">
    <property type="entry name" value="Lipoprotein_repeat"/>
</dbReference>
<dbReference type="PANTHER" id="PTHR39335:SF1">
    <property type="entry name" value="BLL4220 PROTEIN"/>
    <property type="match status" value="1"/>
</dbReference>
<dbReference type="Proteomes" id="UP000763557">
    <property type="component" value="Unassembled WGS sequence"/>
</dbReference>
<reference evidence="3 4" key="1">
    <citation type="submission" date="2020-01" db="EMBL/GenBank/DDBJ databases">
        <title>Kibdelosporangium persica a novel Actinomycetes from a hot desert in Iran.</title>
        <authorList>
            <person name="Safaei N."/>
            <person name="Zaburannyi N."/>
            <person name="Mueller R."/>
            <person name="Wink J."/>
        </authorList>
    </citation>
    <scope>NUCLEOTIDE SEQUENCE [LARGE SCALE GENOMIC DNA]</scope>
    <source>
        <strain evidence="3 4">4NS15</strain>
    </source>
</reference>
<dbReference type="PROSITE" id="PS51257">
    <property type="entry name" value="PROKAR_LIPOPROTEIN"/>
    <property type="match status" value="1"/>
</dbReference>